<gene>
    <name evidence="13" type="ORF">GZ085_07220</name>
</gene>
<dbReference type="PROSITE" id="PS50885">
    <property type="entry name" value="HAMP"/>
    <property type="match status" value="1"/>
</dbReference>
<dbReference type="Gene3D" id="1.10.8.500">
    <property type="entry name" value="HAMP domain in histidine kinase"/>
    <property type="match status" value="1"/>
</dbReference>
<evidence type="ECO:0000313" key="14">
    <source>
        <dbReference type="Proteomes" id="UP000483432"/>
    </source>
</evidence>
<keyword evidence="10" id="KW-1133">Transmembrane helix</keyword>
<dbReference type="PRINTS" id="PR00344">
    <property type="entry name" value="BCTRLSENSOR"/>
</dbReference>
<evidence type="ECO:0000256" key="4">
    <source>
        <dbReference type="ARBA" id="ARBA00022475"/>
    </source>
</evidence>
<dbReference type="EC" id="2.7.13.3" evidence="3"/>
<dbReference type="Gene3D" id="3.30.565.10">
    <property type="entry name" value="Histidine kinase-like ATPase, C-terminal domain"/>
    <property type="match status" value="1"/>
</dbReference>
<keyword evidence="7" id="KW-0547">Nucleotide-binding</keyword>
<dbReference type="InterPro" id="IPR004358">
    <property type="entry name" value="Sig_transdc_His_kin-like_C"/>
</dbReference>
<sequence>MRFIPHSLFARTALALALSFIVFQVAAYWVVSRTMIIPVAERSADDLAGLIVLSTQTWVELPPKTREAFENELARRHGLRLTTVDVGATMDAPRFAFREQIEAALSRRVETDIKLRGVPGSKAVWLNIPQGGHTLSAGFFPDRYAVKVPLAAIAVVGVGTLLSLLTALFLVRRITVPLARASRAASQVGAGELPEPLPETGPAELSELARRFNIMATEVRELLDNRTTLLAGISHDLRTPMTRLQLNLEMLRVDPKSARIDRAVNDLADMNKLITGYLELARTTQAEGRSRFDLAELLAVVAADTGLEWAAVAPCEIEAGRLAVRQIVANLIQNAQRYGDDTPVELTLECAGDRARVIVRDTGVGIPEDQLEKVFRPFYRLEASRSHATGGTGLGLAIVRQLAETNGWKVVLQNRPQGGLEAVLEIPRQGVRHIDR</sequence>
<evidence type="ECO:0000259" key="12">
    <source>
        <dbReference type="PROSITE" id="PS50885"/>
    </source>
</evidence>
<accession>A0A7C9P5D4</accession>
<feature type="domain" description="HAMP" evidence="12">
    <location>
        <begin position="172"/>
        <end position="224"/>
    </location>
</feature>
<dbReference type="Pfam" id="PF00672">
    <property type="entry name" value="HAMP"/>
    <property type="match status" value="1"/>
</dbReference>
<dbReference type="Pfam" id="PF02518">
    <property type="entry name" value="HATPase_c"/>
    <property type="match status" value="1"/>
</dbReference>
<dbReference type="InterPro" id="IPR003661">
    <property type="entry name" value="HisK_dim/P_dom"/>
</dbReference>
<dbReference type="CDD" id="cd06225">
    <property type="entry name" value="HAMP"/>
    <property type="match status" value="1"/>
</dbReference>
<dbReference type="AlphaFoldDB" id="A0A7C9P5D4"/>
<dbReference type="Pfam" id="PF00512">
    <property type="entry name" value="HisKA"/>
    <property type="match status" value="1"/>
</dbReference>
<comment type="subcellular location">
    <subcellularLocation>
        <location evidence="2">Cell membrane</location>
        <topology evidence="2">Multi-pass membrane protein</topology>
    </subcellularLocation>
</comment>
<dbReference type="PANTHER" id="PTHR44936:SF10">
    <property type="entry name" value="SENSOR PROTEIN RSTB"/>
    <property type="match status" value="1"/>
</dbReference>
<dbReference type="PANTHER" id="PTHR44936">
    <property type="entry name" value="SENSOR PROTEIN CREC"/>
    <property type="match status" value="1"/>
</dbReference>
<feature type="domain" description="Histidine kinase" evidence="11">
    <location>
        <begin position="232"/>
        <end position="430"/>
    </location>
</feature>
<dbReference type="SMART" id="SM00388">
    <property type="entry name" value="HisKA"/>
    <property type="match status" value="1"/>
</dbReference>
<evidence type="ECO:0000256" key="6">
    <source>
        <dbReference type="ARBA" id="ARBA00022679"/>
    </source>
</evidence>
<dbReference type="SMART" id="SM00387">
    <property type="entry name" value="HATPase_c"/>
    <property type="match status" value="1"/>
</dbReference>
<dbReference type="SMART" id="SM00304">
    <property type="entry name" value="HAMP"/>
    <property type="match status" value="1"/>
</dbReference>
<dbReference type="Proteomes" id="UP000483432">
    <property type="component" value="Unassembled WGS sequence"/>
</dbReference>
<evidence type="ECO:0000256" key="7">
    <source>
        <dbReference type="ARBA" id="ARBA00022741"/>
    </source>
</evidence>
<evidence type="ECO:0000256" key="9">
    <source>
        <dbReference type="ARBA" id="ARBA00022840"/>
    </source>
</evidence>
<dbReference type="EMBL" id="JAAFGW010000088">
    <property type="protein sequence ID" value="NDP48169.1"/>
    <property type="molecule type" value="Genomic_DNA"/>
</dbReference>
<dbReference type="GO" id="GO:0005886">
    <property type="term" value="C:plasma membrane"/>
    <property type="evidence" value="ECO:0007669"/>
    <property type="project" value="UniProtKB-SubCell"/>
</dbReference>
<dbReference type="InterPro" id="IPR036890">
    <property type="entry name" value="HATPase_C_sf"/>
</dbReference>
<evidence type="ECO:0000256" key="2">
    <source>
        <dbReference type="ARBA" id="ARBA00004651"/>
    </source>
</evidence>
<evidence type="ECO:0000256" key="3">
    <source>
        <dbReference type="ARBA" id="ARBA00012438"/>
    </source>
</evidence>
<reference evidence="13 14" key="1">
    <citation type="submission" date="2019-09" db="EMBL/GenBank/DDBJ databases">
        <title>H2 Metabolism Revealed by Metagenomic Analysis in Subglacial Sediment of East Antarctica.</title>
        <authorList>
            <person name="Yang Z."/>
            <person name="Zhang Y."/>
            <person name="Lv Y."/>
            <person name="Yan W."/>
            <person name="Xiao X."/>
            <person name="Sun B."/>
            <person name="Ma H."/>
        </authorList>
    </citation>
    <scope>NUCLEOTIDE SEQUENCE [LARGE SCALE GENOMIC DNA]</scope>
    <source>
        <strain evidence="13">Bin2_2</strain>
    </source>
</reference>
<evidence type="ECO:0000256" key="5">
    <source>
        <dbReference type="ARBA" id="ARBA00022553"/>
    </source>
</evidence>
<evidence type="ECO:0000313" key="13">
    <source>
        <dbReference type="EMBL" id="NDP48169.1"/>
    </source>
</evidence>
<protein>
    <recommendedName>
        <fullName evidence="3">histidine kinase</fullName>
        <ecNumber evidence="3">2.7.13.3</ecNumber>
    </recommendedName>
</protein>
<dbReference type="InterPro" id="IPR005467">
    <property type="entry name" value="His_kinase_dom"/>
</dbReference>
<evidence type="ECO:0000259" key="11">
    <source>
        <dbReference type="PROSITE" id="PS50109"/>
    </source>
</evidence>
<keyword evidence="4" id="KW-1003">Cell membrane</keyword>
<dbReference type="GO" id="GO:0005524">
    <property type="term" value="F:ATP binding"/>
    <property type="evidence" value="ECO:0007669"/>
    <property type="project" value="UniProtKB-KW"/>
</dbReference>
<keyword evidence="9" id="KW-0067">ATP-binding</keyword>
<dbReference type="SUPFAM" id="SSF47384">
    <property type="entry name" value="Homodimeric domain of signal transducing histidine kinase"/>
    <property type="match status" value="1"/>
</dbReference>
<organism evidence="13 14">
    <name type="scientific">Sulfuriferula multivorans</name>
    <dbReference type="NCBI Taxonomy" id="1559896"/>
    <lineage>
        <taxon>Bacteria</taxon>
        <taxon>Pseudomonadati</taxon>
        <taxon>Pseudomonadota</taxon>
        <taxon>Betaproteobacteria</taxon>
        <taxon>Nitrosomonadales</taxon>
        <taxon>Sulfuricellaceae</taxon>
        <taxon>Sulfuriferula</taxon>
    </lineage>
</organism>
<dbReference type="SUPFAM" id="SSF55874">
    <property type="entry name" value="ATPase domain of HSP90 chaperone/DNA topoisomerase II/histidine kinase"/>
    <property type="match status" value="1"/>
</dbReference>
<feature type="transmembrane region" description="Helical" evidence="10">
    <location>
        <begin position="150"/>
        <end position="171"/>
    </location>
</feature>
<dbReference type="InterPro" id="IPR050980">
    <property type="entry name" value="2C_sensor_his_kinase"/>
</dbReference>
<keyword evidence="8" id="KW-0418">Kinase</keyword>
<dbReference type="InterPro" id="IPR036097">
    <property type="entry name" value="HisK_dim/P_sf"/>
</dbReference>
<dbReference type="CDD" id="cd00075">
    <property type="entry name" value="HATPase"/>
    <property type="match status" value="1"/>
</dbReference>
<dbReference type="InterPro" id="IPR003660">
    <property type="entry name" value="HAMP_dom"/>
</dbReference>
<comment type="catalytic activity">
    <reaction evidence="1">
        <text>ATP + protein L-histidine = ADP + protein N-phospho-L-histidine.</text>
        <dbReference type="EC" id="2.7.13.3"/>
    </reaction>
</comment>
<dbReference type="CDD" id="cd00082">
    <property type="entry name" value="HisKA"/>
    <property type="match status" value="1"/>
</dbReference>
<keyword evidence="10" id="KW-0472">Membrane</keyword>
<proteinExistence type="predicted"/>
<evidence type="ECO:0000256" key="10">
    <source>
        <dbReference type="SAM" id="Phobius"/>
    </source>
</evidence>
<dbReference type="PROSITE" id="PS50109">
    <property type="entry name" value="HIS_KIN"/>
    <property type="match status" value="1"/>
</dbReference>
<evidence type="ECO:0000256" key="8">
    <source>
        <dbReference type="ARBA" id="ARBA00022777"/>
    </source>
</evidence>
<dbReference type="SUPFAM" id="SSF158472">
    <property type="entry name" value="HAMP domain-like"/>
    <property type="match status" value="1"/>
</dbReference>
<keyword evidence="6" id="KW-0808">Transferase</keyword>
<name>A0A7C9P5D4_9PROT</name>
<dbReference type="InterPro" id="IPR003594">
    <property type="entry name" value="HATPase_dom"/>
</dbReference>
<keyword evidence="10" id="KW-0812">Transmembrane</keyword>
<evidence type="ECO:0000256" key="1">
    <source>
        <dbReference type="ARBA" id="ARBA00000085"/>
    </source>
</evidence>
<dbReference type="GO" id="GO:0000155">
    <property type="term" value="F:phosphorelay sensor kinase activity"/>
    <property type="evidence" value="ECO:0007669"/>
    <property type="project" value="InterPro"/>
</dbReference>
<comment type="caution">
    <text evidence="13">The sequence shown here is derived from an EMBL/GenBank/DDBJ whole genome shotgun (WGS) entry which is preliminary data.</text>
</comment>
<dbReference type="Gene3D" id="1.10.287.130">
    <property type="match status" value="1"/>
</dbReference>
<keyword evidence="5" id="KW-0597">Phosphoprotein</keyword>